<dbReference type="InterPro" id="IPR011042">
    <property type="entry name" value="6-blade_b-propeller_TolB-like"/>
</dbReference>
<dbReference type="PANTHER" id="PTHR24104:SF25">
    <property type="entry name" value="PROTEIN LIN-41"/>
    <property type="match status" value="1"/>
</dbReference>
<evidence type="ECO:0000313" key="1">
    <source>
        <dbReference type="EnsemblProtists" id="EOD09493"/>
    </source>
</evidence>
<name>A0A0D3IE08_EMIH1</name>
<dbReference type="PANTHER" id="PTHR24104">
    <property type="entry name" value="E3 UBIQUITIN-PROTEIN LIGASE NHLRC1-RELATED"/>
    <property type="match status" value="1"/>
</dbReference>
<dbReference type="EnsemblProtists" id="EOD09493">
    <property type="protein sequence ID" value="EOD09493"/>
    <property type="gene ID" value="EMIHUDRAFT_197957"/>
</dbReference>
<reference evidence="1" key="2">
    <citation type="submission" date="2024-10" db="UniProtKB">
        <authorList>
            <consortium name="EnsemblProtists"/>
        </authorList>
    </citation>
    <scope>IDENTIFICATION</scope>
</reference>
<dbReference type="Proteomes" id="UP000013827">
    <property type="component" value="Unassembled WGS sequence"/>
</dbReference>
<dbReference type="CDD" id="cd05819">
    <property type="entry name" value="NHL"/>
    <property type="match status" value="1"/>
</dbReference>
<dbReference type="GeneID" id="17255632"/>
<accession>A0A0D3IE08</accession>
<dbReference type="GO" id="GO:0008270">
    <property type="term" value="F:zinc ion binding"/>
    <property type="evidence" value="ECO:0007669"/>
    <property type="project" value="UniProtKB-KW"/>
</dbReference>
<keyword evidence="2" id="KW-1185">Reference proteome</keyword>
<dbReference type="STRING" id="2903.R1BI96"/>
<protein>
    <recommendedName>
        <fullName evidence="3">SMP-30/Gluconolactonase/LRE-like region domain-containing protein</fullName>
    </recommendedName>
</protein>
<dbReference type="HOGENOM" id="CLU_687806_0_0_1"/>
<organism evidence="1 2">
    <name type="scientific">Emiliania huxleyi (strain CCMP1516)</name>
    <dbReference type="NCBI Taxonomy" id="280463"/>
    <lineage>
        <taxon>Eukaryota</taxon>
        <taxon>Haptista</taxon>
        <taxon>Haptophyta</taxon>
        <taxon>Prymnesiophyceae</taxon>
        <taxon>Isochrysidales</taxon>
        <taxon>Noelaerhabdaceae</taxon>
        <taxon>Emiliania</taxon>
    </lineage>
</organism>
<evidence type="ECO:0000313" key="2">
    <source>
        <dbReference type="Proteomes" id="UP000013827"/>
    </source>
</evidence>
<dbReference type="KEGG" id="ehx:EMIHUDRAFT_197957"/>
<dbReference type="Gene3D" id="2.120.10.30">
    <property type="entry name" value="TolB, C-terminal domain"/>
    <property type="match status" value="1"/>
</dbReference>
<dbReference type="eggNOG" id="KOG2177">
    <property type="taxonomic scope" value="Eukaryota"/>
</dbReference>
<dbReference type="PaxDb" id="2903-EOD09493"/>
<dbReference type="AlphaFoldDB" id="A0A0D3IE08"/>
<dbReference type="RefSeq" id="XP_005761922.1">
    <property type="nucleotide sequence ID" value="XM_005761865.1"/>
</dbReference>
<evidence type="ECO:0008006" key="3">
    <source>
        <dbReference type="Google" id="ProtNLM"/>
    </source>
</evidence>
<dbReference type="SUPFAM" id="SSF63825">
    <property type="entry name" value="YWTD domain"/>
    <property type="match status" value="1"/>
</dbReference>
<proteinExistence type="predicted"/>
<dbReference type="InterPro" id="IPR050952">
    <property type="entry name" value="TRIM-NHL_E3_ligases"/>
</dbReference>
<sequence length="401" mass="42607">MATLVTDRTHTIAQLAAIARQTSPQPPQELVATVERFCELAGLVMGNQDIVEHLSLQLGGAFVRMASCCTVWAAVAAVRRENWSRMRLTIKAVLQPLELGAGETLCPVEGVIAHPSGAVYKSSSIGVEVLAGSTPGLPPASTLLNIAEDELKPRMPPANFEQILSSVAGLAICDDGDLFVVHMAGELLKYTEGDLVGSVSSNADRSDCFFHPHSVAAVGSRLYVTDMRNDRLVVVAKDTLTWMGTTAEEGVSLRLPQGIASDGDQLAVADFGNDRVVVLTLEGKLVRAIGSGGDQPGQMRFPSGVAMAHNLIYVCDMAKVRIQVFTQEGGLLQVIGAPIRGQICSLTIDQTPRFDVCGHGNIASHLYAGTRRDGVLMFSYAGEADEEGSDEEGEEDDEGSS</sequence>
<reference evidence="2" key="1">
    <citation type="journal article" date="2013" name="Nature">
        <title>Pan genome of the phytoplankton Emiliania underpins its global distribution.</title>
        <authorList>
            <person name="Read B.A."/>
            <person name="Kegel J."/>
            <person name="Klute M.J."/>
            <person name="Kuo A."/>
            <person name="Lefebvre S.C."/>
            <person name="Maumus F."/>
            <person name="Mayer C."/>
            <person name="Miller J."/>
            <person name="Monier A."/>
            <person name="Salamov A."/>
            <person name="Young J."/>
            <person name="Aguilar M."/>
            <person name="Claverie J.M."/>
            <person name="Frickenhaus S."/>
            <person name="Gonzalez K."/>
            <person name="Herman E.K."/>
            <person name="Lin Y.C."/>
            <person name="Napier J."/>
            <person name="Ogata H."/>
            <person name="Sarno A.F."/>
            <person name="Shmutz J."/>
            <person name="Schroeder D."/>
            <person name="de Vargas C."/>
            <person name="Verret F."/>
            <person name="von Dassow P."/>
            <person name="Valentin K."/>
            <person name="Van de Peer Y."/>
            <person name="Wheeler G."/>
            <person name="Dacks J.B."/>
            <person name="Delwiche C.F."/>
            <person name="Dyhrman S.T."/>
            <person name="Glockner G."/>
            <person name="John U."/>
            <person name="Richards T."/>
            <person name="Worden A.Z."/>
            <person name="Zhang X."/>
            <person name="Grigoriev I.V."/>
            <person name="Allen A.E."/>
            <person name="Bidle K."/>
            <person name="Borodovsky M."/>
            <person name="Bowler C."/>
            <person name="Brownlee C."/>
            <person name="Cock J.M."/>
            <person name="Elias M."/>
            <person name="Gladyshev V.N."/>
            <person name="Groth M."/>
            <person name="Guda C."/>
            <person name="Hadaegh A."/>
            <person name="Iglesias-Rodriguez M.D."/>
            <person name="Jenkins J."/>
            <person name="Jones B.M."/>
            <person name="Lawson T."/>
            <person name="Leese F."/>
            <person name="Lindquist E."/>
            <person name="Lobanov A."/>
            <person name="Lomsadze A."/>
            <person name="Malik S.B."/>
            <person name="Marsh M.E."/>
            <person name="Mackinder L."/>
            <person name="Mock T."/>
            <person name="Mueller-Roeber B."/>
            <person name="Pagarete A."/>
            <person name="Parker M."/>
            <person name="Probert I."/>
            <person name="Quesneville H."/>
            <person name="Raines C."/>
            <person name="Rensing S.A."/>
            <person name="Riano-Pachon D.M."/>
            <person name="Richier S."/>
            <person name="Rokitta S."/>
            <person name="Shiraiwa Y."/>
            <person name="Soanes D.M."/>
            <person name="van der Giezen M."/>
            <person name="Wahlund T.M."/>
            <person name="Williams B."/>
            <person name="Wilson W."/>
            <person name="Wolfe G."/>
            <person name="Wurch L.L."/>
        </authorList>
    </citation>
    <scope>NUCLEOTIDE SEQUENCE</scope>
</reference>